<reference evidence="3" key="1">
    <citation type="submission" date="2023-08" db="EMBL/GenBank/DDBJ databases">
        <title>Rhodospirillaceae gen. nov., a novel taxon isolated from the Yangtze River Yuezi River estuary sludge.</title>
        <authorList>
            <person name="Ruan L."/>
        </authorList>
    </citation>
    <scope>NUCLEOTIDE SEQUENCE [LARGE SCALE GENOMIC DNA]</scope>
    <source>
        <strain evidence="3">R-7</strain>
    </source>
</reference>
<comment type="caution">
    <text evidence="2">The sequence shown here is derived from an EMBL/GenBank/DDBJ whole genome shotgun (WGS) entry which is preliminary data.</text>
</comment>
<evidence type="ECO:0000313" key="3">
    <source>
        <dbReference type="Proteomes" id="UP001230156"/>
    </source>
</evidence>
<sequence>MAESHARTRRKPNAGHGFAEPAVEQAFAAYPRRTKAKLLALRRLILETAAKTPGVGALKETLKWGQPSYLTQESRSGSTIRIDRVKPEAGTGRERYALYVHCQTTLVSTFRQLYRDELTFGGNRSILMDTDQPLPKAALRHCIALALTYHRNAVKDHL</sequence>
<evidence type="ECO:0000259" key="1">
    <source>
        <dbReference type="Pfam" id="PF08818"/>
    </source>
</evidence>
<dbReference type="SUPFAM" id="SSF159888">
    <property type="entry name" value="YdhG-like"/>
    <property type="match status" value="1"/>
</dbReference>
<evidence type="ECO:0000313" key="2">
    <source>
        <dbReference type="EMBL" id="MDQ7247369.1"/>
    </source>
</evidence>
<proteinExistence type="predicted"/>
<keyword evidence="3" id="KW-1185">Reference proteome</keyword>
<dbReference type="RefSeq" id="WP_379954770.1">
    <property type="nucleotide sequence ID" value="NZ_JAUYVI010000002.1"/>
</dbReference>
<dbReference type="Proteomes" id="UP001230156">
    <property type="component" value="Unassembled WGS sequence"/>
</dbReference>
<gene>
    <name evidence="2" type="ORF">Q8A70_06810</name>
</gene>
<dbReference type="Pfam" id="PF08818">
    <property type="entry name" value="DUF1801"/>
    <property type="match status" value="1"/>
</dbReference>
<accession>A0ABU0YI25</accession>
<dbReference type="InterPro" id="IPR014922">
    <property type="entry name" value="YdhG-like"/>
</dbReference>
<protein>
    <submittedName>
        <fullName evidence="2">DUF1801 domain-containing protein</fullName>
    </submittedName>
</protein>
<name>A0ABU0YI25_9PROT</name>
<feature type="domain" description="YdhG-like" evidence="1">
    <location>
        <begin position="35"/>
        <end position="146"/>
    </location>
</feature>
<organism evidence="2 3">
    <name type="scientific">Dongia sedimenti</name>
    <dbReference type="NCBI Taxonomy" id="3064282"/>
    <lineage>
        <taxon>Bacteria</taxon>
        <taxon>Pseudomonadati</taxon>
        <taxon>Pseudomonadota</taxon>
        <taxon>Alphaproteobacteria</taxon>
        <taxon>Rhodospirillales</taxon>
        <taxon>Dongiaceae</taxon>
        <taxon>Dongia</taxon>
    </lineage>
</organism>
<dbReference type="EMBL" id="JAUYVI010000002">
    <property type="protein sequence ID" value="MDQ7247369.1"/>
    <property type="molecule type" value="Genomic_DNA"/>
</dbReference>